<comment type="similarity">
    <text evidence="2 6">Belongs to the KduI family.</text>
</comment>
<dbReference type="RefSeq" id="WP_044638709.1">
    <property type="nucleotide sequence ID" value="NZ_CP007202.1"/>
</dbReference>
<sequence length="280" mass="31492">MSISYESRYASSPQGVKSYDTTQLRNEFLIENLFESDKINLVYSHYDRFISGGVLPINKALTLETIDPLKAPYFLERRELGIINVGQSGTVTVDGTAYNLEHKEALYVGQGNKDVVFSSKSSSEPAMFYINSTPAHKSYPTKKIGTDDVEVIELGSPETANARTLRKYIVNSVVDVCQLQMGMTSIKPGSSWNTMPAHVHDRRMEVYFYFEIPEGQSVCHFMGEPQETRHIWMQNNQAVISPPWSIHSGSGTSNYSFIWGMAGENLDYGDMDVCKIPDLR</sequence>
<comment type="catalytic activity">
    <reaction evidence="1 6">
        <text>5-dehydro-4-deoxy-D-glucuronate = 3-deoxy-D-glycero-2,5-hexodiulosonate</text>
        <dbReference type="Rhea" id="RHEA:23896"/>
        <dbReference type="ChEBI" id="CHEBI:17117"/>
        <dbReference type="ChEBI" id="CHEBI:29071"/>
        <dbReference type="EC" id="5.3.1.17"/>
    </reaction>
</comment>
<feature type="binding site" evidence="6">
    <location>
        <position position="200"/>
    </location>
    <ligand>
        <name>Zn(2+)</name>
        <dbReference type="ChEBI" id="CHEBI:29105"/>
    </ligand>
</feature>
<keyword evidence="5 6" id="KW-0413">Isomerase</keyword>
<dbReference type="EC" id="5.3.1.17" evidence="6"/>
<dbReference type="Gene3D" id="2.60.120.10">
    <property type="entry name" value="Jelly Rolls"/>
    <property type="match status" value="1"/>
</dbReference>
<evidence type="ECO:0000313" key="8">
    <source>
        <dbReference type="Proteomes" id="UP000032229"/>
    </source>
</evidence>
<dbReference type="GO" id="GO:0008270">
    <property type="term" value="F:zinc ion binding"/>
    <property type="evidence" value="ECO:0007669"/>
    <property type="project" value="UniProtKB-UniRule"/>
</dbReference>
<dbReference type="SUPFAM" id="SSF51182">
    <property type="entry name" value="RmlC-like cupins"/>
    <property type="match status" value="1"/>
</dbReference>
<accession>A0A0C5VY00</accession>
<dbReference type="InterPro" id="IPR027449">
    <property type="entry name" value="KduI_N"/>
</dbReference>
<dbReference type="AlphaFoldDB" id="A0A0C5VY00"/>
<organism evidence="7 8">
    <name type="scientific">Siansivirga zeaxanthinifaciens CC-SAMT-1</name>
    <dbReference type="NCBI Taxonomy" id="1454006"/>
    <lineage>
        <taxon>Bacteria</taxon>
        <taxon>Pseudomonadati</taxon>
        <taxon>Bacteroidota</taxon>
        <taxon>Flavobacteriia</taxon>
        <taxon>Flavobacteriales</taxon>
        <taxon>Flavobacteriaceae</taxon>
        <taxon>Siansivirga</taxon>
    </lineage>
</organism>
<evidence type="ECO:0000256" key="1">
    <source>
        <dbReference type="ARBA" id="ARBA00000552"/>
    </source>
</evidence>
<dbReference type="Proteomes" id="UP000032229">
    <property type="component" value="Chromosome"/>
</dbReference>
<dbReference type="GO" id="GO:0019698">
    <property type="term" value="P:D-galacturonate catabolic process"/>
    <property type="evidence" value="ECO:0007669"/>
    <property type="project" value="TreeGrafter"/>
</dbReference>
<proteinExistence type="inferred from homology"/>
<feature type="binding site" evidence="6">
    <location>
        <position position="205"/>
    </location>
    <ligand>
        <name>Zn(2+)</name>
        <dbReference type="ChEBI" id="CHEBI:29105"/>
    </ligand>
</feature>
<keyword evidence="4 6" id="KW-0862">Zinc</keyword>
<evidence type="ECO:0000313" key="7">
    <source>
        <dbReference type="EMBL" id="AJR03996.1"/>
    </source>
</evidence>
<dbReference type="GO" id="GO:0008697">
    <property type="term" value="F:4-deoxy-L-threo-5-hexosulose-uronate ketol-isomerase activity"/>
    <property type="evidence" value="ECO:0007669"/>
    <property type="project" value="UniProtKB-UniRule"/>
</dbReference>
<dbReference type="InterPro" id="IPR011051">
    <property type="entry name" value="RmlC_Cupin_sf"/>
</dbReference>
<dbReference type="EMBL" id="CP007202">
    <property type="protein sequence ID" value="AJR03996.1"/>
    <property type="molecule type" value="Genomic_DNA"/>
</dbReference>
<comment type="function">
    <text evidence="6">Catalyzes the isomerization of 5-dehydro-4-deoxy-D-glucuronate to 3-deoxy-D-glycero-2,5-hexodiulosonate.</text>
</comment>
<dbReference type="NCBIfam" id="NF002091">
    <property type="entry name" value="PRK00924.1"/>
    <property type="match status" value="1"/>
</dbReference>
<dbReference type="CDD" id="cd20491">
    <property type="entry name" value="cupin_KduI_C"/>
    <property type="match status" value="1"/>
</dbReference>
<dbReference type="GO" id="GO:0045490">
    <property type="term" value="P:pectin catabolic process"/>
    <property type="evidence" value="ECO:0007669"/>
    <property type="project" value="UniProtKB-UniRule"/>
</dbReference>
<reference evidence="7 8" key="1">
    <citation type="submission" date="2014-02" db="EMBL/GenBank/DDBJ databases">
        <authorList>
            <person name="Young C.-C."/>
            <person name="Hameed A."/>
            <person name="Huang H.-C."/>
            <person name="Shahina M."/>
        </authorList>
    </citation>
    <scope>NUCLEOTIDE SEQUENCE [LARGE SCALE GENOMIC DNA]</scope>
    <source>
        <strain evidence="7 8">CC-SAMT-1</strain>
    </source>
</reference>
<name>A0A0C5VY00_9FLAO</name>
<comment type="cofactor">
    <cofactor evidence="6">
        <name>Zn(2+)</name>
        <dbReference type="ChEBI" id="CHEBI:29105"/>
    </cofactor>
    <text evidence="6">Binds 1 zinc ion per subunit.</text>
</comment>
<evidence type="ECO:0000256" key="2">
    <source>
        <dbReference type="ARBA" id="ARBA00008086"/>
    </source>
</evidence>
<dbReference type="KEGG" id="sze:AW14_10500"/>
<dbReference type="PANTHER" id="PTHR38461">
    <property type="entry name" value="4-DEOXY-L-THREO-5-HEXOSULOSE-URONATE KETOL-ISOMERASE"/>
    <property type="match status" value="1"/>
</dbReference>
<dbReference type="Pfam" id="PF04962">
    <property type="entry name" value="KduI"/>
    <property type="match status" value="1"/>
</dbReference>
<dbReference type="GO" id="GO:0042840">
    <property type="term" value="P:D-glucuronate catabolic process"/>
    <property type="evidence" value="ECO:0007669"/>
    <property type="project" value="TreeGrafter"/>
</dbReference>
<dbReference type="UniPathway" id="UPA00545">
    <property type="reaction ID" value="UER00826"/>
</dbReference>
<feature type="binding site" evidence="6">
    <location>
        <position position="247"/>
    </location>
    <ligand>
        <name>Zn(2+)</name>
        <dbReference type="ChEBI" id="CHEBI:29105"/>
    </ligand>
</feature>
<feature type="binding site" evidence="6">
    <location>
        <position position="198"/>
    </location>
    <ligand>
        <name>Zn(2+)</name>
        <dbReference type="ChEBI" id="CHEBI:29105"/>
    </ligand>
</feature>
<dbReference type="PIRSF" id="PIRSF006625">
    <property type="entry name" value="KduI"/>
    <property type="match status" value="1"/>
</dbReference>
<dbReference type="Gene3D" id="2.60.120.520">
    <property type="entry name" value="pectin degrading enzyme 5-keto 4- deoxyuronate isomerase, domain 1"/>
    <property type="match status" value="1"/>
</dbReference>
<dbReference type="HAMAP" id="MF_00687">
    <property type="entry name" value="KduI"/>
    <property type="match status" value="1"/>
</dbReference>
<evidence type="ECO:0000256" key="6">
    <source>
        <dbReference type="HAMAP-Rule" id="MF_00687"/>
    </source>
</evidence>
<dbReference type="CDD" id="cd20294">
    <property type="entry name" value="cupin_KduI_N"/>
    <property type="match status" value="1"/>
</dbReference>
<protein>
    <recommendedName>
        <fullName evidence="6">4-deoxy-L-threo-5-hexosulose-uronate ketol-isomerase</fullName>
        <ecNumber evidence="6">5.3.1.17</ecNumber>
    </recommendedName>
    <alternativeName>
        <fullName evidence="6">5-keto-4-deoxyuronate isomerase</fullName>
    </alternativeName>
    <alternativeName>
        <fullName evidence="6">DKI isomerase</fullName>
    </alternativeName>
</protein>
<dbReference type="PATRIC" id="fig|1454006.5.peg.2080"/>
<dbReference type="OrthoDB" id="9770644at2"/>
<dbReference type="InterPro" id="IPR021120">
    <property type="entry name" value="KduI/IolB_isomerase"/>
</dbReference>
<dbReference type="STRING" id="1454006.AW14_10500"/>
<keyword evidence="3 6" id="KW-0479">Metal-binding</keyword>
<dbReference type="InterPro" id="IPR007045">
    <property type="entry name" value="KduI"/>
</dbReference>
<evidence type="ECO:0000256" key="4">
    <source>
        <dbReference type="ARBA" id="ARBA00022833"/>
    </source>
</evidence>
<evidence type="ECO:0000256" key="3">
    <source>
        <dbReference type="ARBA" id="ARBA00022723"/>
    </source>
</evidence>
<gene>
    <name evidence="6" type="primary">kduI</name>
    <name evidence="7" type="ORF">AW14_10500</name>
</gene>
<dbReference type="InterPro" id="IPR014710">
    <property type="entry name" value="RmlC-like_jellyroll"/>
</dbReference>
<dbReference type="HOGENOM" id="CLU_062609_0_0_10"/>
<dbReference type="PANTHER" id="PTHR38461:SF1">
    <property type="entry name" value="4-DEOXY-L-THREO-5-HEXOSULOSE-URONATE KETOL-ISOMERASE"/>
    <property type="match status" value="1"/>
</dbReference>
<evidence type="ECO:0000256" key="5">
    <source>
        <dbReference type="ARBA" id="ARBA00023235"/>
    </source>
</evidence>
<keyword evidence="8" id="KW-1185">Reference proteome</keyword>
<comment type="pathway">
    <text evidence="6">Glycan metabolism; pectin degradation; 2-dehydro-3-deoxy-D-gluconate from pectin: step 4/5.</text>
</comment>